<accession>J3N8L6</accession>
<protein>
    <submittedName>
        <fullName evidence="1">Uncharacterized protein</fullName>
    </submittedName>
</protein>
<sequence length="51" mass="5662">MDRLVTDGWATGSNCSLSIVFSNTNWSKVIRFVTPNSNCLQLVTETENSPK</sequence>
<reference evidence="1" key="1">
    <citation type="journal article" date="2013" name="Nat. Commun.">
        <title>Whole-genome sequencing of Oryza brachyantha reveals mechanisms underlying Oryza genome evolution.</title>
        <authorList>
            <person name="Chen J."/>
            <person name="Huang Q."/>
            <person name="Gao D."/>
            <person name="Wang J."/>
            <person name="Lang Y."/>
            <person name="Liu T."/>
            <person name="Li B."/>
            <person name="Bai Z."/>
            <person name="Luis Goicoechea J."/>
            <person name="Liang C."/>
            <person name="Chen C."/>
            <person name="Zhang W."/>
            <person name="Sun S."/>
            <person name="Liao Y."/>
            <person name="Zhang X."/>
            <person name="Yang L."/>
            <person name="Song C."/>
            <person name="Wang M."/>
            <person name="Shi J."/>
            <person name="Liu G."/>
            <person name="Liu J."/>
            <person name="Zhou H."/>
            <person name="Zhou W."/>
            <person name="Yu Q."/>
            <person name="An N."/>
            <person name="Chen Y."/>
            <person name="Cai Q."/>
            <person name="Wang B."/>
            <person name="Liu B."/>
            <person name="Min J."/>
            <person name="Huang Y."/>
            <person name="Wu H."/>
            <person name="Li Z."/>
            <person name="Zhang Y."/>
            <person name="Yin Y."/>
            <person name="Song W."/>
            <person name="Jiang J."/>
            <person name="Jackson S.A."/>
            <person name="Wing R.A."/>
            <person name="Wang J."/>
            <person name="Chen M."/>
        </authorList>
    </citation>
    <scope>NUCLEOTIDE SEQUENCE [LARGE SCALE GENOMIC DNA]</scope>
    <source>
        <strain evidence="1">cv. IRGC 101232</strain>
    </source>
</reference>
<proteinExistence type="predicted"/>
<dbReference type="EnsemblPlants" id="OB11G21520.1">
    <property type="protein sequence ID" value="OB11G21520.1"/>
    <property type="gene ID" value="OB11G21520"/>
</dbReference>
<name>J3N8L6_ORYBR</name>
<dbReference type="AlphaFoldDB" id="J3N8L6"/>
<dbReference type="Gramene" id="OB11G21520.1">
    <property type="protein sequence ID" value="OB11G21520.1"/>
    <property type="gene ID" value="OB11G21520"/>
</dbReference>
<organism evidence="1">
    <name type="scientific">Oryza brachyantha</name>
    <name type="common">malo sina</name>
    <dbReference type="NCBI Taxonomy" id="4533"/>
    <lineage>
        <taxon>Eukaryota</taxon>
        <taxon>Viridiplantae</taxon>
        <taxon>Streptophyta</taxon>
        <taxon>Embryophyta</taxon>
        <taxon>Tracheophyta</taxon>
        <taxon>Spermatophyta</taxon>
        <taxon>Magnoliopsida</taxon>
        <taxon>Liliopsida</taxon>
        <taxon>Poales</taxon>
        <taxon>Poaceae</taxon>
        <taxon>BOP clade</taxon>
        <taxon>Oryzoideae</taxon>
        <taxon>Oryzeae</taxon>
        <taxon>Oryzinae</taxon>
        <taxon>Oryza</taxon>
    </lineage>
</organism>
<evidence type="ECO:0000313" key="1">
    <source>
        <dbReference type="EnsemblPlants" id="OB11G21520.1"/>
    </source>
</evidence>
<dbReference type="HOGENOM" id="CLU_3109589_0_0_1"/>
<evidence type="ECO:0000313" key="2">
    <source>
        <dbReference type="Proteomes" id="UP000006038"/>
    </source>
</evidence>
<dbReference type="Proteomes" id="UP000006038">
    <property type="component" value="Chromosome 11"/>
</dbReference>
<reference evidence="1" key="2">
    <citation type="submission" date="2013-04" db="UniProtKB">
        <authorList>
            <consortium name="EnsemblPlants"/>
        </authorList>
    </citation>
    <scope>IDENTIFICATION</scope>
</reference>
<keyword evidence="2" id="KW-1185">Reference proteome</keyword>